<proteinExistence type="predicted"/>
<gene>
    <name evidence="1" type="ORF">HF519_04405</name>
</gene>
<evidence type="ECO:0000313" key="1">
    <source>
        <dbReference type="EMBL" id="NMH90838.1"/>
    </source>
</evidence>
<organism evidence="1 2">
    <name type="scientific">Pseudonocardia bannensis</name>
    <dbReference type="NCBI Taxonomy" id="630973"/>
    <lineage>
        <taxon>Bacteria</taxon>
        <taxon>Bacillati</taxon>
        <taxon>Actinomycetota</taxon>
        <taxon>Actinomycetes</taxon>
        <taxon>Pseudonocardiales</taxon>
        <taxon>Pseudonocardiaceae</taxon>
        <taxon>Pseudonocardia</taxon>
    </lineage>
</organism>
<comment type="caution">
    <text evidence="1">The sequence shown here is derived from an EMBL/GenBank/DDBJ whole genome shotgun (WGS) entry which is preliminary data.</text>
</comment>
<accession>A0A848DDW2</accession>
<sequence>MGRVNTPLDVDPLTTVIGIRGTPYACPNIPTVDHHIAGLYTRIERAGTRFPDLVEEYWTEIDLLLDRRMWLELNAEISGAA</sequence>
<dbReference type="EMBL" id="JAAXKZ010000009">
    <property type="protein sequence ID" value="NMH90838.1"/>
    <property type="molecule type" value="Genomic_DNA"/>
</dbReference>
<reference evidence="1 2" key="1">
    <citation type="submission" date="2020-04" db="EMBL/GenBank/DDBJ databases">
        <authorList>
            <person name="Klaysubun C."/>
            <person name="Duangmal K."/>
            <person name="Lipun K."/>
        </authorList>
    </citation>
    <scope>NUCLEOTIDE SEQUENCE [LARGE SCALE GENOMIC DNA]</scope>
    <source>
        <strain evidence="1 2">DSM 45300</strain>
    </source>
</reference>
<evidence type="ECO:0000313" key="2">
    <source>
        <dbReference type="Proteomes" id="UP000586918"/>
    </source>
</evidence>
<name>A0A848DDW2_9PSEU</name>
<dbReference type="AlphaFoldDB" id="A0A848DDW2"/>
<dbReference type="Proteomes" id="UP000586918">
    <property type="component" value="Unassembled WGS sequence"/>
</dbReference>
<keyword evidence="2" id="KW-1185">Reference proteome</keyword>
<protein>
    <submittedName>
        <fullName evidence="1">Uncharacterized protein</fullName>
    </submittedName>
</protein>